<comment type="subcellular location">
    <subcellularLocation>
        <location evidence="1">Chromosome</location>
        <location evidence="1">Centromere</location>
    </subcellularLocation>
</comment>
<reference evidence="15" key="1">
    <citation type="submission" date="2016-11" db="UniProtKB">
        <authorList>
            <consortium name="WormBaseParasite"/>
        </authorList>
    </citation>
    <scope>IDENTIFICATION</scope>
</reference>
<evidence type="ECO:0000313" key="11">
    <source>
        <dbReference type="EMBL" id="CAD5223196.1"/>
    </source>
</evidence>
<evidence type="ECO:0000256" key="3">
    <source>
        <dbReference type="ARBA" id="ARBA00022454"/>
    </source>
</evidence>
<dbReference type="Proteomes" id="UP000095284">
    <property type="component" value="Unplaced"/>
</dbReference>
<keyword evidence="4" id="KW-0132">Cell division</keyword>
<evidence type="ECO:0000256" key="2">
    <source>
        <dbReference type="ARBA" id="ARBA00005498"/>
    </source>
</evidence>
<proteinExistence type="inferred from homology"/>
<feature type="domain" description="Kinetochore protein Nuf2 N-terminal" evidence="10">
    <location>
        <begin position="43"/>
        <end position="157"/>
    </location>
</feature>
<protein>
    <submittedName>
        <fullName evidence="11">(pine wood nematode) hypothetical protein</fullName>
    </submittedName>
</protein>
<evidence type="ECO:0000313" key="15">
    <source>
        <dbReference type="WBParaSite" id="BXY_0898400.1"/>
    </source>
</evidence>
<keyword evidence="3" id="KW-0158">Chromosome</keyword>
<evidence type="ECO:0000256" key="4">
    <source>
        <dbReference type="ARBA" id="ARBA00022618"/>
    </source>
</evidence>
<evidence type="ECO:0000256" key="1">
    <source>
        <dbReference type="ARBA" id="ARBA00004584"/>
    </source>
</evidence>
<evidence type="ECO:0000256" key="6">
    <source>
        <dbReference type="ARBA" id="ARBA00023054"/>
    </source>
</evidence>
<keyword evidence="6 9" id="KW-0175">Coiled coil</keyword>
<dbReference type="Gene3D" id="1.10.418.60">
    <property type="entry name" value="Ncd80 complex, Nuf2 subunit"/>
    <property type="match status" value="1"/>
</dbReference>
<dbReference type="InterPro" id="IPR038275">
    <property type="entry name" value="Nuf2_N_sf"/>
</dbReference>
<dbReference type="SMR" id="A0A1I7S7J3"/>
<keyword evidence="14" id="KW-1185">Reference proteome</keyword>
<sequence length="499" mass="58881">MKRRSNTPIALENRVSRMRRADQPRANKAWHAVLDFFKNNIPELHVTEQTLTSPTGDDVRKVYTTMLLFTGICTPADLFLDNMDQMDEEESARHGAALLREMQMFVEKFSLDKKHFSITDLANPEPVRFLGFLKDMIKFFNVRVERQGDLTELFQKRDEIIKRQAEAPILLEALRGEEAQLLASLDKIRRKKVDSAYQIEQMKKREIELKKEMNELDERIPKEEYEVAEEKKKVEALKERLSQQKEEINELRGKMIQSPDRQRAEMKRQEGELANLMTRIQMSENSIERFAKHIHELEQVDHHFDNFCETLNHVKQEFETLEQARRQSTSLQTKLENVRVKRKKIEDEAKKLEQKYEAEKNNEAMKQERMNNEIQQYESLLGQINERKEELAARLSKIESAIVTVEGQIETLRQVVKDYNVEGALKKYEEEKSQLENKMVELLDLKLALMNDIRKLQKIDENTKAKLAEALKIHQERVNGRKKMVEERQKISGFKITQK</sequence>
<dbReference type="GO" id="GO:0031262">
    <property type="term" value="C:Ndc80 complex"/>
    <property type="evidence" value="ECO:0007669"/>
    <property type="project" value="InterPro"/>
</dbReference>
<dbReference type="InterPro" id="IPR005549">
    <property type="entry name" value="Kinetochore_Nuf2_N"/>
</dbReference>
<evidence type="ECO:0000256" key="8">
    <source>
        <dbReference type="ARBA" id="ARBA00023328"/>
    </source>
</evidence>
<evidence type="ECO:0000256" key="9">
    <source>
        <dbReference type="SAM" id="Coils"/>
    </source>
</evidence>
<dbReference type="WBParaSite" id="BXY_0898400.1">
    <property type="protein sequence ID" value="BXY_0898400.1"/>
    <property type="gene ID" value="BXY_0898400"/>
</dbReference>
<dbReference type="EMBL" id="CAJFDI010000003">
    <property type="protein sequence ID" value="CAD5223196.1"/>
    <property type="molecule type" value="Genomic_DNA"/>
</dbReference>
<dbReference type="AlphaFoldDB" id="A0A1I7S7J3"/>
<dbReference type="Proteomes" id="UP000582659">
    <property type="component" value="Unassembled WGS sequence"/>
</dbReference>
<feature type="coiled-coil region" evidence="9">
    <location>
        <begin position="321"/>
        <end position="452"/>
    </location>
</feature>
<comment type="similarity">
    <text evidence="2">Belongs to the NUF2 family.</text>
</comment>
<dbReference type="OrthoDB" id="5833458at2759"/>
<evidence type="ECO:0000256" key="5">
    <source>
        <dbReference type="ARBA" id="ARBA00022776"/>
    </source>
</evidence>
<feature type="coiled-coil region" evidence="9">
    <location>
        <begin position="171"/>
        <end position="286"/>
    </location>
</feature>
<keyword evidence="5" id="KW-0498">Mitosis</keyword>
<organism evidence="13 15">
    <name type="scientific">Bursaphelenchus xylophilus</name>
    <name type="common">Pinewood nematode worm</name>
    <name type="synonym">Aphelenchoides xylophilus</name>
    <dbReference type="NCBI Taxonomy" id="6326"/>
    <lineage>
        <taxon>Eukaryota</taxon>
        <taxon>Metazoa</taxon>
        <taxon>Ecdysozoa</taxon>
        <taxon>Nematoda</taxon>
        <taxon>Chromadorea</taxon>
        <taxon>Rhabditida</taxon>
        <taxon>Tylenchina</taxon>
        <taxon>Tylenchomorpha</taxon>
        <taxon>Aphelenchoidea</taxon>
        <taxon>Aphelenchoididae</taxon>
        <taxon>Bursaphelenchus</taxon>
    </lineage>
</organism>
<evidence type="ECO:0000313" key="13">
    <source>
        <dbReference type="Proteomes" id="UP000095284"/>
    </source>
</evidence>
<dbReference type="GO" id="GO:0051301">
    <property type="term" value="P:cell division"/>
    <property type="evidence" value="ECO:0007669"/>
    <property type="project" value="UniProtKB-KW"/>
</dbReference>
<evidence type="ECO:0000313" key="14">
    <source>
        <dbReference type="Proteomes" id="UP000659654"/>
    </source>
</evidence>
<name>A0A1I7S7J3_BURXY</name>
<evidence type="ECO:0000259" key="10">
    <source>
        <dbReference type="Pfam" id="PF03800"/>
    </source>
</evidence>
<evidence type="ECO:0000256" key="7">
    <source>
        <dbReference type="ARBA" id="ARBA00023306"/>
    </source>
</evidence>
<keyword evidence="7" id="KW-0131">Cell cycle</keyword>
<reference evidence="12" key="2">
    <citation type="submission" date="2020-08" db="EMBL/GenBank/DDBJ databases">
        <authorList>
            <person name="Kikuchi T."/>
        </authorList>
    </citation>
    <scope>NUCLEOTIDE SEQUENCE</scope>
    <source>
        <strain evidence="11">Ka4C1</strain>
    </source>
</reference>
<accession>A0A1I7S7J3</accession>
<evidence type="ECO:0000313" key="12">
    <source>
        <dbReference type="EMBL" id="CAG9111882.1"/>
    </source>
</evidence>
<keyword evidence="8" id="KW-0137">Centromere</keyword>
<dbReference type="EMBL" id="CAJFCV020000003">
    <property type="protein sequence ID" value="CAG9111882.1"/>
    <property type="molecule type" value="Genomic_DNA"/>
</dbReference>
<dbReference type="Pfam" id="PF03800">
    <property type="entry name" value="Nuf2"/>
    <property type="match status" value="1"/>
</dbReference>
<dbReference type="Proteomes" id="UP000659654">
    <property type="component" value="Unassembled WGS sequence"/>
</dbReference>
<gene>
    <name evidence="11" type="ORF">BXYJ_LOCUS7858</name>
</gene>